<dbReference type="SUPFAM" id="SSF56281">
    <property type="entry name" value="Metallo-hydrolase/oxidoreductase"/>
    <property type="match status" value="1"/>
</dbReference>
<name>A0A2V2N3W6_9EURY</name>
<dbReference type="PANTHER" id="PTHR43717:SF1">
    <property type="entry name" value="ANAEROBIC NITRIC OXIDE REDUCTASE FLAVORUBREDOXIN"/>
    <property type="match status" value="1"/>
</dbReference>
<dbReference type="InterPro" id="IPR008254">
    <property type="entry name" value="Flavodoxin/NO_synth"/>
</dbReference>
<keyword evidence="3" id="KW-1185">Reference proteome</keyword>
<dbReference type="GO" id="GO:0016491">
    <property type="term" value="F:oxidoreductase activity"/>
    <property type="evidence" value="ECO:0007669"/>
    <property type="project" value="InterPro"/>
</dbReference>
<organism evidence="2 3">
    <name type="scientific">Methanospirillum lacunae</name>
    <dbReference type="NCBI Taxonomy" id="668570"/>
    <lineage>
        <taxon>Archaea</taxon>
        <taxon>Methanobacteriati</taxon>
        <taxon>Methanobacteriota</taxon>
        <taxon>Stenosarchaea group</taxon>
        <taxon>Methanomicrobia</taxon>
        <taxon>Methanomicrobiales</taxon>
        <taxon>Methanospirillaceae</taxon>
        <taxon>Methanospirillum</taxon>
    </lineage>
</organism>
<evidence type="ECO:0000259" key="1">
    <source>
        <dbReference type="PROSITE" id="PS50902"/>
    </source>
</evidence>
<dbReference type="GO" id="GO:0010181">
    <property type="term" value="F:FMN binding"/>
    <property type="evidence" value="ECO:0007669"/>
    <property type="project" value="InterPro"/>
</dbReference>
<dbReference type="InterPro" id="IPR016440">
    <property type="entry name" value="Rubredoxin-O_OxRdtase"/>
</dbReference>
<proteinExistence type="predicted"/>
<dbReference type="InterPro" id="IPR045761">
    <property type="entry name" value="ODP_dom"/>
</dbReference>
<evidence type="ECO:0000313" key="3">
    <source>
        <dbReference type="Proteomes" id="UP000245657"/>
    </source>
</evidence>
<dbReference type="Gene3D" id="3.40.50.360">
    <property type="match status" value="1"/>
</dbReference>
<dbReference type="PIRSF" id="PIRSF005243">
    <property type="entry name" value="ROO"/>
    <property type="match status" value="1"/>
</dbReference>
<accession>A0A2V2N3W6</accession>
<dbReference type="PANTHER" id="PTHR43717">
    <property type="entry name" value="ANAEROBIC NITRIC OXIDE REDUCTASE FLAVORUBREDOXIN"/>
    <property type="match status" value="1"/>
</dbReference>
<dbReference type="Gene3D" id="3.60.15.10">
    <property type="entry name" value="Ribonuclease Z/Hydroxyacylglutathione hydrolase-like"/>
    <property type="match status" value="1"/>
</dbReference>
<dbReference type="SMART" id="SM00849">
    <property type="entry name" value="Lactamase_B"/>
    <property type="match status" value="1"/>
</dbReference>
<gene>
    <name evidence="2" type="ORF">DK846_02245</name>
</gene>
<dbReference type="InterPro" id="IPR029039">
    <property type="entry name" value="Flavoprotein-like_sf"/>
</dbReference>
<dbReference type="InterPro" id="IPR001279">
    <property type="entry name" value="Metallo-B-lactamas"/>
</dbReference>
<dbReference type="CDD" id="cd07709">
    <property type="entry name" value="flavodiiron_proteins_MBL-fold"/>
    <property type="match status" value="1"/>
</dbReference>
<dbReference type="GO" id="GO:0016787">
    <property type="term" value="F:hydrolase activity"/>
    <property type="evidence" value="ECO:0007669"/>
    <property type="project" value="UniProtKB-KW"/>
</dbReference>
<dbReference type="Pfam" id="PF00258">
    <property type="entry name" value="Flavodoxin_1"/>
    <property type="match status" value="1"/>
</dbReference>
<dbReference type="GO" id="GO:0009055">
    <property type="term" value="F:electron transfer activity"/>
    <property type="evidence" value="ECO:0007669"/>
    <property type="project" value="InterPro"/>
</dbReference>
<dbReference type="AlphaFoldDB" id="A0A2V2N3W6"/>
<comment type="caution">
    <text evidence="2">The sequence shown here is derived from an EMBL/GenBank/DDBJ whole genome shotgun (WGS) entry which is preliminary data.</text>
</comment>
<dbReference type="GO" id="GO:0046872">
    <property type="term" value="F:metal ion binding"/>
    <property type="evidence" value="ECO:0007669"/>
    <property type="project" value="InterPro"/>
</dbReference>
<protein>
    <submittedName>
        <fullName evidence="2">MBL fold hydrolase</fullName>
    </submittedName>
</protein>
<dbReference type="PROSITE" id="PS50902">
    <property type="entry name" value="FLAVODOXIN_LIKE"/>
    <property type="match status" value="1"/>
</dbReference>
<dbReference type="Pfam" id="PF19583">
    <property type="entry name" value="ODP"/>
    <property type="match status" value="1"/>
</dbReference>
<dbReference type="EMBL" id="QGMY01000002">
    <property type="protein sequence ID" value="PWR74499.1"/>
    <property type="molecule type" value="Genomic_DNA"/>
</dbReference>
<keyword evidence="2" id="KW-0378">Hydrolase</keyword>
<sequence>MAVRQISEQIYTVGVIDWNRRIFDELVPLPEGTSYNSYYVKGSEKTALIDTSDPSKQEEFIGNLIRLGINRLDYIVINHAEQDHAGCLPMLLELFPGAKVCCSQKCQELLALLLDVPAGRCQVVNSGDSINLGDRTLSFISAPWVHWPETMMTYCPEEEILFSCDLFGSHYATSDLFVQDMAREEILAKRYYGEIMMPFRSSIVKYMSQLKEMKISIIAPSHGPLVKPASLILDLYEEWTSDRVKNLVLIPYVSMHGSTSQMMNFLTELLLERGVGVKPFKVTNPDTGALAMELVDAATVVFATPTVLFGPHPDMVSVAYLANLIKPKTRYASIIGSYGWGGKTVDTLTSMISHIKAELLSPVYIQGAPNEKAQVELQALANSIAEKHSQDTLVIK</sequence>
<evidence type="ECO:0000313" key="2">
    <source>
        <dbReference type="EMBL" id="PWR74499.1"/>
    </source>
</evidence>
<dbReference type="SUPFAM" id="SSF52218">
    <property type="entry name" value="Flavoproteins"/>
    <property type="match status" value="1"/>
</dbReference>
<reference evidence="2 3" key="1">
    <citation type="submission" date="2018-05" db="EMBL/GenBank/DDBJ databases">
        <title>Draft genome of Methanospirillum lacunae Ki8-1.</title>
        <authorList>
            <person name="Dueholm M.S."/>
            <person name="Nielsen P.H."/>
            <person name="Bakmann L.F."/>
            <person name="Otzen D.E."/>
        </authorList>
    </citation>
    <scope>NUCLEOTIDE SEQUENCE [LARGE SCALE GENOMIC DNA]</scope>
    <source>
        <strain evidence="2 3">Ki8-1</strain>
    </source>
</reference>
<feature type="domain" description="Flavodoxin-like" evidence="1">
    <location>
        <begin position="248"/>
        <end position="385"/>
    </location>
</feature>
<dbReference type="InterPro" id="IPR036866">
    <property type="entry name" value="RibonucZ/Hydroxyglut_hydro"/>
</dbReference>
<dbReference type="OrthoDB" id="6433at2157"/>
<dbReference type="Proteomes" id="UP000245657">
    <property type="component" value="Unassembled WGS sequence"/>
</dbReference>